<organism evidence="4 5">
    <name type="scientific">Ditylenchus dipsaci</name>
    <dbReference type="NCBI Taxonomy" id="166011"/>
    <lineage>
        <taxon>Eukaryota</taxon>
        <taxon>Metazoa</taxon>
        <taxon>Ecdysozoa</taxon>
        <taxon>Nematoda</taxon>
        <taxon>Chromadorea</taxon>
        <taxon>Rhabditida</taxon>
        <taxon>Tylenchina</taxon>
        <taxon>Tylenchomorpha</taxon>
        <taxon>Sphaerularioidea</taxon>
        <taxon>Anguinidae</taxon>
        <taxon>Anguininae</taxon>
        <taxon>Ditylenchus</taxon>
    </lineage>
</organism>
<dbReference type="InterPro" id="IPR036452">
    <property type="entry name" value="Ribo_hydro-like"/>
</dbReference>
<feature type="signal peptide" evidence="2">
    <location>
        <begin position="1"/>
        <end position="22"/>
    </location>
</feature>
<dbReference type="InterPro" id="IPR001910">
    <property type="entry name" value="Inosine/uridine_hydrolase_dom"/>
</dbReference>
<sequence>MHVLKLLLLIFSFILLFKNNVSTPSKSIKFVQSAYNSAARILSAQRANILPSVTSYDSVPFTYQNGKIGFISDRSMPLVKMPKMQLGLFASHHEKLASLSHTKSNPSASFYPFAYSTFISQNKSAPCQNEGAVDIDMIISERLTFKRNVIIITDMEPDDRIALAVVAARMADKVLFVGTSVMNAERKAALAQKQFALFDSMKHVPVFAGTGGGKKVDITSTKAGESYSQEGTHILSAEELEQYSKEKTPKAKNYAQEALKSTFKIASNKGIKVKILLLAPPSDLVEFIEDEKYRETIEHIHIMGGWMEVKGSDEKHSTYNVNMDVNSSAKLMEYGKEISMTLYSSHAIKSAVWENCSTENRGKKAFPEGSINSKNCPQLIEMIFDKQVTCLKPIQIATKSWDNHLITMNTVMKDRIGVSNLGKQFTPADPLVVIGFLNPDMLINPKYVSVIIHVDDRTDQGYRIEVKEDKESKIRLVDINVRTFFDEMVDSFKQIVKQYKN</sequence>
<dbReference type="SUPFAM" id="SSF53590">
    <property type="entry name" value="Nucleoside hydrolase"/>
    <property type="match status" value="1"/>
</dbReference>
<dbReference type="Pfam" id="PF01156">
    <property type="entry name" value="IU_nuc_hydro"/>
    <property type="match status" value="1"/>
</dbReference>
<evidence type="ECO:0000256" key="2">
    <source>
        <dbReference type="SAM" id="SignalP"/>
    </source>
</evidence>
<accession>A0A915DRJ3</accession>
<dbReference type="WBParaSite" id="jg22382">
    <property type="protein sequence ID" value="jg22382"/>
    <property type="gene ID" value="jg22382"/>
</dbReference>
<protein>
    <submittedName>
        <fullName evidence="5">Inosine/uridine-preferring nucleoside hydrolase domain-containing protein</fullName>
    </submittedName>
</protein>
<dbReference type="GO" id="GO:0016799">
    <property type="term" value="F:hydrolase activity, hydrolyzing N-glycosyl compounds"/>
    <property type="evidence" value="ECO:0007669"/>
    <property type="project" value="InterPro"/>
</dbReference>
<dbReference type="Proteomes" id="UP000887574">
    <property type="component" value="Unplaced"/>
</dbReference>
<dbReference type="Gene3D" id="3.90.245.10">
    <property type="entry name" value="Ribonucleoside hydrolase-like"/>
    <property type="match status" value="1"/>
</dbReference>
<evidence type="ECO:0000313" key="4">
    <source>
        <dbReference type="Proteomes" id="UP000887574"/>
    </source>
</evidence>
<proteinExistence type="inferred from homology"/>
<name>A0A915DRJ3_9BILA</name>
<keyword evidence="4" id="KW-1185">Reference proteome</keyword>
<evidence type="ECO:0000256" key="1">
    <source>
        <dbReference type="ARBA" id="ARBA00009176"/>
    </source>
</evidence>
<feature type="chain" id="PRO_5037493589" evidence="2">
    <location>
        <begin position="23"/>
        <end position="501"/>
    </location>
</feature>
<evidence type="ECO:0000259" key="3">
    <source>
        <dbReference type="Pfam" id="PF01156"/>
    </source>
</evidence>
<keyword evidence="2" id="KW-0732">Signal</keyword>
<feature type="domain" description="Inosine/uridine-preferring nucleoside hydrolase" evidence="3">
    <location>
        <begin position="149"/>
        <end position="484"/>
    </location>
</feature>
<dbReference type="AlphaFoldDB" id="A0A915DRJ3"/>
<evidence type="ECO:0000313" key="5">
    <source>
        <dbReference type="WBParaSite" id="jg22382"/>
    </source>
</evidence>
<reference evidence="5" key="1">
    <citation type="submission" date="2022-11" db="UniProtKB">
        <authorList>
            <consortium name="WormBaseParasite"/>
        </authorList>
    </citation>
    <scope>IDENTIFICATION</scope>
</reference>
<comment type="similarity">
    <text evidence="1">Belongs to the IUNH family.</text>
</comment>